<gene>
    <name evidence="3" type="ORF">FHW36_103146</name>
</gene>
<reference evidence="3 4" key="1">
    <citation type="submission" date="2019-06" db="EMBL/GenBank/DDBJ databases">
        <title>Sorghum-associated microbial communities from plants grown in Nebraska, USA.</title>
        <authorList>
            <person name="Schachtman D."/>
        </authorList>
    </citation>
    <scope>NUCLEOTIDE SEQUENCE [LARGE SCALE GENOMIC DNA]</scope>
    <source>
        <strain evidence="3 4">1209</strain>
    </source>
</reference>
<dbReference type="AlphaFoldDB" id="A0A561PT97"/>
<keyword evidence="3" id="KW-0808">Transferase</keyword>
<proteinExistence type="predicted"/>
<dbReference type="Gene3D" id="3.30.565.10">
    <property type="entry name" value="Histidine kinase-like ATPase, C-terminal domain"/>
    <property type="match status" value="1"/>
</dbReference>
<accession>A0A561PT97</accession>
<dbReference type="PANTHER" id="PTHR34220:SF7">
    <property type="entry name" value="SENSOR HISTIDINE KINASE YPDA"/>
    <property type="match status" value="1"/>
</dbReference>
<comment type="caution">
    <text evidence="3">The sequence shown here is derived from an EMBL/GenBank/DDBJ whole genome shotgun (WGS) entry which is preliminary data.</text>
</comment>
<dbReference type="InterPro" id="IPR050640">
    <property type="entry name" value="Bact_2-comp_sensor_kinase"/>
</dbReference>
<evidence type="ECO:0000313" key="4">
    <source>
        <dbReference type="Proteomes" id="UP000320811"/>
    </source>
</evidence>
<feature type="transmembrane region" description="Helical" evidence="1">
    <location>
        <begin position="12"/>
        <end position="30"/>
    </location>
</feature>
<dbReference type="InterPro" id="IPR036890">
    <property type="entry name" value="HATPase_C_sf"/>
</dbReference>
<keyword evidence="3" id="KW-0418">Kinase</keyword>
<dbReference type="PANTHER" id="PTHR34220">
    <property type="entry name" value="SENSOR HISTIDINE KINASE YPDA"/>
    <property type="match status" value="1"/>
</dbReference>
<organism evidence="3 4">
    <name type="scientific">Chitinophaga polysaccharea</name>
    <dbReference type="NCBI Taxonomy" id="1293035"/>
    <lineage>
        <taxon>Bacteria</taxon>
        <taxon>Pseudomonadati</taxon>
        <taxon>Bacteroidota</taxon>
        <taxon>Chitinophagia</taxon>
        <taxon>Chitinophagales</taxon>
        <taxon>Chitinophagaceae</taxon>
        <taxon>Chitinophaga</taxon>
    </lineage>
</organism>
<evidence type="ECO:0000256" key="1">
    <source>
        <dbReference type="SAM" id="Phobius"/>
    </source>
</evidence>
<dbReference type="GO" id="GO:0016020">
    <property type="term" value="C:membrane"/>
    <property type="evidence" value="ECO:0007669"/>
    <property type="project" value="InterPro"/>
</dbReference>
<evidence type="ECO:0000259" key="2">
    <source>
        <dbReference type="Pfam" id="PF06580"/>
    </source>
</evidence>
<name>A0A561PT97_9BACT</name>
<dbReference type="SUPFAM" id="SSF55874">
    <property type="entry name" value="ATPase domain of HSP90 chaperone/DNA topoisomerase II/histidine kinase"/>
    <property type="match status" value="1"/>
</dbReference>
<feature type="transmembrane region" description="Helical" evidence="1">
    <location>
        <begin position="130"/>
        <end position="151"/>
    </location>
</feature>
<feature type="transmembrane region" description="Helical" evidence="1">
    <location>
        <begin position="50"/>
        <end position="68"/>
    </location>
</feature>
<feature type="transmembrane region" description="Helical" evidence="1">
    <location>
        <begin position="80"/>
        <end position="99"/>
    </location>
</feature>
<protein>
    <submittedName>
        <fullName evidence="3">Histidine kinase</fullName>
    </submittedName>
</protein>
<sequence>MYKTRIHIREFLLLLLVWILLMYVGSFLLLRNYTAESMRNININNGVFGLINFAQFYIYLQWMVTPFLQNRNWKSFIGKLLPVFAGFIIMKYTIAAGCFSKDVLYRGYRIENRQRVDIYVTLAEYAISSLWSGILVVLAAFSYRFFIWWLAEDKRRAILQKQQLQAESGFLKMQLNSHFLINSLNSIYSLALMGSPEVVRANKTLTDLLSYMVDQPSDIDYRGPVAAEIRYLEDFVALQRIRTGCEAGVVFNIPGQWPDRQIAPLLLVPFVENAFKHGVSNRPEMPVTITLECSEEQLVFRVHNHISGHQRDKTGGIGLDNVRKRLQLIYPGRHQLEIRDSGNEYYSNLVINW</sequence>
<keyword evidence="1" id="KW-0472">Membrane</keyword>
<dbReference type="InterPro" id="IPR010559">
    <property type="entry name" value="Sig_transdc_His_kin_internal"/>
</dbReference>
<evidence type="ECO:0000313" key="3">
    <source>
        <dbReference type="EMBL" id="TWF41342.1"/>
    </source>
</evidence>
<dbReference type="EMBL" id="VIWO01000003">
    <property type="protein sequence ID" value="TWF41342.1"/>
    <property type="molecule type" value="Genomic_DNA"/>
</dbReference>
<dbReference type="Pfam" id="PF06580">
    <property type="entry name" value="His_kinase"/>
    <property type="match status" value="1"/>
</dbReference>
<keyword evidence="1" id="KW-1133">Transmembrane helix</keyword>
<feature type="domain" description="Signal transduction histidine kinase internal region" evidence="2">
    <location>
        <begin position="167"/>
        <end position="244"/>
    </location>
</feature>
<dbReference type="Proteomes" id="UP000320811">
    <property type="component" value="Unassembled WGS sequence"/>
</dbReference>
<keyword evidence="1" id="KW-0812">Transmembrane</keyword>
<dbReference type="GO" id="GO:0000155">
    <property type="term" value="F:phosphorelay sensor kinase activity"/>
    <property type="evidence" value="ECO:0007669"/>
    <property type="project" value="InterPro"/>
</dbReference>
<dbReference type="OrthoDB" id="9809908at2"/>
<keyword evidence="4" id="KW-1185">Reference proteome</keyword>